<protein>
    <submittedName>
        <fullName evidence="2">DUF1542 domain-containing protein</fullName>
    </submittedName>
</protein>
<dbReference type="InterPro" id="IPR011439">
    <property type="entry name" value="DUF1542"/>
</dbReference>
<reference evidence="2 3" key="1">
    <citation type="submission" date="2021-03" db="EMBL/GenBank/DDBJ databases">
        <title>Whole Genome Sequencing of Mycobacterium tuberculosis clinical isolates from Arunachal Pradesh, India.</title>
        <authorList>
            <person name="Singh S."/>
            <person name="Mudliar S.R."/>
            <person name="Kulsum U."/>
            <person name="Rufai S.B."/>
            <person name="Singh P.K."/>
            <person name="Umpo M."/>
            <person name="Nyori M."/>
        </authorList>
    </citation>
    <scope>NUCLEOTIDE SEQUENCE [LARGE SCALE GENOMIC DNA]</scope>
    <source>
        <strain evidence="2 3">OMICS/BPL/0142/20/SP</strain>
    </source>
</reference>
<comment type="caution">
    <text evidence="2">The sequence shown here is derived from an EMBL/GenBank/DDBJ whole genome shotgun (WGS) entry which is preliminary data.</text>
</comment>
<sequence>SSNNDVENAKVAGINEIANVLPATAVKSKAKKDIDQKLAQHINQIQTHQTATTEEKEAAIQLANQKSNEARTAIQNEHS</sequence>
<gene>
    <name evidence="2" type="ORF">J8J21_22650</name>
</gene>
<dbReference type="EMBL" id="JAGIZI010000640">
    <property type="protein sequence ID" value="MBP0685849.1"/>
    <property type="molecule type" value="Genomic_DNA"/>
</dbReference>
<proteinExistence type="predicted"/>
<feature type="domain" description="DUF1542" evidence="1">
    <location>
        <begin position="26"/>
        <end position="79"/>
    </location>
</feature>
<feature type="non-terminal residue" evidence="2">
    <location>
        <position position="79"/>
    </location>
</feature>
<dbReference type="Proteomes" id="UP000671119">
    <property type="component" value="Unassembled WGS sequence"/>
</dbReference>
<feature type="non-terminal residue" evidence="2">
    <location>
        <position position="1"/>
    </location>
</feature>
<evidence type="ECO:0000313" key="3">
    <source>
        <dbReference type="Proteomes" id="UP000671119"/>
    </source>
</evidence>
<organism evidence="2 3">
    <name type="scientific">Mycobacterium tuberculosis</name>
    <dbReference type="NCBI Taxonomy" id="1773"/>
    <lineage>
        <taxon>Bacteria</taxon>
        <taxon>Bacillati</taxon>
        <taxon>Actinomycetota</taxon>
        <taxon>Actinomycetes</taxon>
        <taxon>Mycobacteriales</taxon>
        <taxon>Mycobacteriaceae</taxon>
        <taxon>Mycobacterium</taxon>
        <taxon>Mycobacterium tuberculosis complex</taxon>
    </lineage>
</organism>
<evidence type="ECO:0000313" key="2">
    <source>
        <dbReference type="EMBL" id="MBP0685849.1"/>
    </source>
</evidence>
<dbReference type="Pfam" id="PF07564">
    <property type="entry name" value="DUF1542"/>
    <property type="match status" value="1"/>
</dbReference>
<name>A0ABD4QA52_MYCTX</name>
<accession>A0ABD4QA52</accession>
<evidence type="ECO:0000259" key="1">
    <source>
        <dbReference type="Pfam" id="PF07564"/>
    </source>
</evidence>
<dbReference type="AlphaFoldDB" id="A0ABD4QA52"/>